<evidence type="ECO:0000313" key="3">
    <source>
        <dbReference type="EMBL" id="KAF5343435.1"/>
    </source>
</evidence>
<feature type="transmembrane region" description="Helical" evidence="2">
    <location>
        <begin position="59"/>
        <end position="87"/>
    </location>
</feature>
<dbReference type="Proteomes" id="UP000559256">
    <property type="component" value="Unassembled WGS sequence"/>
</dbReference>
<feature type="region of interest" description="Disordered" evidence="1">
    <location>
        <begin position="332"/>
        <end position="376"/>
    </location>
</feature>
<keyword evidence="2" id="KW-0812">Transmembrane</keyword>
<name>A0A8H5FN90_9AGAR</name>
<accession>A0A8H5FN90</accession>
<feature type="transmembrane region" description="Helical" evidence="2">
    <location>
        <begin position="185"/>
        <end position="205"/>
    </location>
</feature>
<keyword evidence="2" id="KW-1133">Transmembrane helix</keyword>
<keyword evidence="4" id="KW-1185">Reference proteome</keyword>
<dbReference type="AlphaFoldDB" id="A0A8H5FN90"/>
<sequence length="376" mass="42034">MSSNTCEIQFLEVVIHTVGQAIIIVSVVYMVYGVYLAVTLLSMHVLVSRGIRNSRARMILFIIAMLQLLVSTSYAVITVVFDGFIFLRGKATVEWFTNWMYTATQLGIVNTFLMRLNFLFSDGIMVWRTWVLYPHNKTVRIVLVLCMIISTVANFVDAGISTARALHMMEQRTMIGMVDFPGDQALIMALPLLVTNAVCTFLISYKTWCHRQDVKKNLTASGTPQTKAGKILMLLVESGMIYCAIWVAYVIVQVLYSDFESQTGTLWTIANTFTFVVPMLAALFPMFIILIAALEDPQNSTNGSNINIHIPSSLTISMQFAIAKSYDDHSASEYDSEHQNSNRISVLEFPRKDDQYDLEAGGGGFDESKKEPSASV</sequence>
<evidence type="ECO:0000256" key="2">
    <source>
        <dbReference type="SAM" id="Phobius"/>
    </source>
</evidence>
<proteinExistence type="predicted"/>
<dbReference type="OrthoDB" id="3259206at2759"/>
<keyword evidence="2" id="KW-0472">Membrane</keyword>
<organism evidence="3 4">
    <name type="scientific">Tetrapyrgos nigripes</name>
    <dbReference type="NCBI Taxonomy" id="182062"/>
    <lineage>
        <taxon>Eukaryota</taxon>
        <taxon>Fungi</taxon>
        <taxon>Dikarya</taxon>
        <taxon>Basidiomycota</taxon>
        <taxon>Agaricomycotina</taxon>
        <taxon>Agaricomycetes</taxon>
        <taxon>Agaricomycetidae</taxon>
        <taxon>Agaricales</taxon>
        <taxon>Marasmiineae</taxon>
        <taxon>Marasmiaceae</taxon>
        <taxon>Tetrapyrgos</taxon>
    </lineage>
</organism>
<dbReference type="EMBL" id="JAACJM010000140">
    <property type="protein sequence ID" value="KAF5343435.1"/>
    <property type="molecule type" value="Genomic_DNA"/>
</dbReference>
<feature type="transmembrane region" description="Helical" evidence="2">
    <location>
        <begin position="141"/>
        <end position="165"/>
    </location>
</feature>
<feature type="transmembrane region" description="Helical" evidence="2">
    <location>
        <begin position="272"/>
        <end position="294"/>
    </location>
</feature>
<feature type="compositionally biased region" description="Basic and acidic residues" evidence="1">
    <location>
        <begin position="366"/>
        <end position="376"/>
    </location>
</feature>
<feature type="transmembrane region" description="Helical" evidence="2">
    <location>
        <begin position="20"/>
        <end position="47"/>
    </location>
</feature>
<evidence type="ECO:0000313" key="4">
    <source>
        <dbReference type="Proteomes" id="UP000559256"/>
    </source>
</evidence>
<comment type="caution">
    <text evidence="3">The sequence shown here is derived from an EMBL/GenBank/DDBJ whole genome shotgun (WGS) entry which is preliminary data.</text>
</comment>
<feature type="transmembrane region" description="Helical" evidence="2">
    <location>
        <begin position="231"/>
        <end position="252"/>
    </location>
</feature>
<evidence type="ECO:0000256" key="1">
    <source>
        <dbReference type="SAM" id="MobiDB-lite"/>
    </source>
</evidence>
<gene>
    <name evidence="3" type="ORF">D9758_011818</name>
</gene>
<reference evidence="3 4" key="1">
    <citation type="journal article" date="2020" name="ISME J.">
        <title>Uncovering the hidden diversity of litter-decomposition mechanisms in mushroom-forming fungi.</title>
        <authorList>
            <person name="Floudas D."/>
            <person name="Bentzer J."/>
            <person name="Ahren D."/>
            <person name="Johansson T."/>
            <person name="Persson P."/>
            <person name="Tunlid A."/>
        </authorList>
    </citation>
    <scope>NUCLEOTIDE SEQUENCE [LARGE SCALE GENOMIC DNA]</scope>
    <source>
        <strain evidence="3 4">CBS 291.85</strain>
    </source>
</reference>
<protein>
    <submittedName>
        <fullName evidence="3">Uncharacterized protein</fullName>
    </submittedName>
</protein>
<feature type="transmembrane region" description="Helical" evidence="2">
    <location>
        <begin position="99"/>
        <end position="120"/>
    </location>
</feature>